<evidence type="ECO:0000313" key="1">
    <source>
        <dbReference type="EMBL" id="KAJ2767777.1"/>
    </source>
</evidence>
<reference evidence="1" key="1">
    <citation type="submission" date="2022-07" db="EMBL/GenBank/DDBJ databases">
        <title>Phylogenomic reconstructions and comparative analyses of Kickxellomycotina fungi.</title>
        <authorList>
            <person name="Reynolds N.K."/>
            <person name="Stajich J.E."/>
            <person name="Barry K."/>
            <person name="Grigoriev I.V."/>
            <person name="Crous P."/>
            <person name="Smith M.E."/>
        </authorList>
    </citation>
    <scope>NUCLEOTIDE SEQUENCE</scope>
    <source>
        <strain evidence="1">BCRC 34191</strain>
    </source>
</reference>
<protein>
    <submittedName>
        <fullName evidence="1">Uncharacterized protein</fullName>
    </submittedName>
</protein>
<gene>
    <name evidence="1" type="ORF">GGI18_005727</name>
</gene>
<accession>A0ACC1JV42</accession>
<sequence length="57" mass="6340">MPGKGDFLRRNRGMFKKHDPSALAKHTRKQQRGNSRRPAGLRVNGGSITCAPVQKLI</sequence>
<feature type="non-terminal residue" evidence="1">
    <location>
        <position position="57"/>
    </location>
</feature>
<name>A0ACC1JV42_9FUNG</name>
<comment type="caution">
    <text evidence="1">The sequence shown here is derived from an EMBL/GenBank/DDBJ whole genome shotgun (WGS) entry which is preliminary data.</text>
</comment>
<proteinExistence type="predicted"/>
<keyword evidence="2" id="KW-1185">Reference proteome</keyword>
<evidence type="ECO:0000313" key="2">
    <source>
        <dbReference type="Proteomes" id="UP001140066"/>
    </source>
</evidence>
<dbReference type="EMBL" id="JANBUK010003373">
    <property type="protein sequence ID" value="KAJ2767777.1"/>
    <property type="molecule type" value="Genomic_DNA"/>
</dbReference>
<dbReference type="Proteomes" id="UP001140066">
    <property type="component" value="Unassembled WGS sequence"/>
</dbReference>
<organism evidence="1 2">
    <name type="scientific">Coemansia linderi</name>
    <dbReference type="NCBI Taxonomy" id="2663919"/>
    <lineage>
        <taxon>Eukaryota</taxon>
        <taxon>Fungi</taxon>
        <taxon>Fungi incertae sedis</taxon>
        <taxon>Zoopagomycota</taxon>
        <taxon>Kickxellomycotina</taxon>
        <taxon>Kickxellomycetes</taxon>
        <taxon>Kickxellales</taxon>
        <taxon>Kickxellaceae</taxon>
        <taxon>Coemansia</taxon>
    </lineage>
</organism>